<dbReference type="EMBL" id="LNYP01000031">
    <property type="protein sequence ID" value="KTD36861.1"/>
    <property type="molecule type" value="Genomic_DNA"/>
</dbReference>
<dbReference type="Pfam" id="PF11006">
    <property type="entry name" value="DUF2845"/>
    <property type="match status" value="2"/>
</dbReference>
<evidence type="ECO:0000313" key="3">
    <source>
        <dbReference type="Proteomes" id="UP000054858"/>
    </source>
</evidence>
<comment type="caution">
    <text evidence="2">The sequence shown here is derived from an EMBL/GenBank/DDBJ whole genome shotgun (WGS) entry which is preliminary data.</text>
</comment>
<dbReference type="RefSeq" id="WP_025385216.1">
    <property type="nucleotide sequence ID" value="NZ_LCUA01000027.1"/>
</dbReference>
<dbReference type="AlphaFoldDB" id="A0A0W0WX07"/>
<organism evidence="2 3">
    <name type="scientific">Legionella oakridgensis</name>
    <dbReference type="NCBI Taxonomy" id="29423"/>
    <lineage>
        <taxon>Bacteria</taxon>
        <taxon>Pseudomonadati</taxon>
        <taxon>Pseudomonadota</taxon>
        <taxon>Gammaproteobacteria</taxon>
        <taxon>Legionellales</taxon>
        <taxon>Legionellaceae</taxon>
        <taxon>Legionella</taxon>
    </lineage>
</organism>
<evidence type="ECO:0000256" key="1">
    <source>
        <dbReference type="SAM" id="SignalP"/>
    </source>
</evidence>
<sequence length="190" mass="20437">MKSTFLLLLGISFPLVSLADQSVYCPQNHGYINVGMTANQVIAACGQPLSKRTGGQSVTQRIPVKQLIYTNLNTGSVYPTLNPIFNQWSLPSGSTGISLEVDIVNQKVSSVRINGSSTNAMSLCGGTNIQIGDDENSVYSACGNPAMVNNTYINQPIPASANPEVWVYQVDQYQQPMSLTFVNGTLQSIQ</sequence>
<feature type="chain" id="PRO_5006915919" description="DUF2845 domain-containing protein" evidence="1">
    <location>
        <begin position="20"/>
        <end position="190"/>
    </location>
</feature>
<name>A0A0W0WX07_9GAMM</name>
<gene>
    <name evidence="2" type="ORF">Loak_1997</name>
</gene>
<evidence type="ECO:0008006" key="4">
    <source>
        <dbReference type="Google" id="ProtNLM"/>
    </source>
</evidence>
<feature type="signal peptide" evidence="1">
    <location>
        <begin position="1"/>
        <end position="19"/>
    </location>
</feature>
<evidence type="ECO:0000313" key="2">
    <source>
        <dbReference type="EMBL" id="KTD36861.1"/>
    </source>
</evidence>
<dbReference type="Proteomes" id="UP000054858">
    <property type="component" value="Unassembled WGS sequence"/>
</dbReference>
<keyword evidence="1" id="KW-0732">Signal</keyword>
<reference evidence="2 3" key="1">
    <citation type="submission" date="2015-11" db="EMBL/GenBank/DDBJ databases">
        <title>Genomic analysis of 38 Legionella species identifies large and diverse effector repertoires.</title>
        <authorList>
            <person name="Burstein D."/>
            <person name="Amaro F."/>
            <person name="Zusman T."/>
            <person name="Lifshitz Z."/>
            <person name="Cohen O."/>
            <person name="Gilbert J.A."/>
            <person name="Pupko T."/>
            <person name="Shuman H.A."/>
            <person name="Segal G."/>
        </authorList>
    </citation>
    <scope>NUCLEOTIDE SEQUENCE [LARGE SCALE GENOMIC DNA]</scope>
    <source>
        <strain evidence="2 3">Oak Ridge-10</strain>
    </source>
</reference>
<accession>A0A0W0WX07</accession>
<dbReference type="InterPro" id="IPR021268">
    <property type="entry name" value="DUF2845"/>
</dbReference>
<protein>
    <recommendedName>
        <fullName evidence="4">DUF2845 domain-containing protein</fullName>
    </recommendedName>
</protein>
<dbReference type="PATRIC" id="fig|29423.5.peg.2096"/>
<proteinExistence type="predicted"/>